<comment type="subcellular location">
    <subcellularLocation>
        <location evidence="1">Cell outer membrane</location>
        <topology evidence="1">Multi-pass membrane protein</topology>
    </subcellularLocation>
</comment>
<dbReference type="Pfam" id="PF13620">
    <property type="entry name" value="CarboxypepD_reg"/>
    <property type="match status" value="1"/>
</dbReference>
<organism evidence="8 9">
    <name type="scientific">Granulicella mallensis</name>
    <dbReference type="NCBI Taxonomy" id="940614"/>
    <lineage>
        <taxon>Bacteria</taxon>
        <taxon>Pseudomonadati</taxon>
        <taxon>Acidobacteriota</taxon>
        <taxon>Terriglobia</taxon>
        <taxon>Terriglobales</taxon>
        <taxon>Acidobacteriaceae</taxon>
        <taxon>Granulicella</taxon>
    </lineage>
</organism>
<feature type="domain" description="TonB-dependent transporter Oar-like beta-barrel" evidence="7">
    <location>
        <begin position="366"/>
        <end position="1057"/>
    </location>
</feature>
<evidence type="ECO:0000259" key="7">
    <source>
        <dbReference type="Pfam" id="PF25183"/>
    </source>
</evidence>
<dbReference type="Gene3D" id="2.40.170.20">
    <property type="entry name" value="TonB-dependent receptor, beta-barrel domain"/>
    <property type="match status" value="1"/>
</dbReference>
<keyword evidence="5" id="KW-0472">Membrane</keyword>
<keyword evidence="6" id="KW-0998">Cell outer membrane</keyword>
<name>A0A7W7ZTS8_9BACT</name>
<keyword evidence="4" id="KW-0812">Transmembrane</keyword>
<sequence length="1086" mass="117004">MLPGICNSPNSRTRTGLLGRIPACFALLILFFLGSAGMASAQSLAGLGALSGTVHDPSGAVVPNADVEIVNKSLGIDRKLKSTDAGLFFAPSLPPDPGYSVIVTVPGFGVAKTDGIVVHVGEQVAVPVQLGSASTTQTVSVSENTQPILDLAKTEVSALVNQEQITNLPINGRRVDQFALLTPGVVQDGTSGELSFHGVPSGNEFLQDGIDITQQWSVSNAGGGGSALSNISMDAIQEFRTEIFGYSAEFGRGSGGVVNSLTKSGSNEFHGNAFWFFRNRTLNATDPFSKLNGQPYNAPEYRHQYGANVGGPILKDKLFFFGAYEGTTRNFPLVSSIINSSILDGNGQLLPGQCTAAAIQCAAVQKYINSFFRTVNRNLHQNDGFLRLDYRPNEKSTYTANFNLMNYFATHDGVSAVAPTDGSGASGSNYNIGTHVRNARLSNTYIVSPSMVNEFRFGFNAERRFQGLPTDLLPPDNILSSVTVAGQGNLGVSINQLPNIQPTEKRFILADTFSQSAGKHQLKYGADLAYLRSVENAVFSGPGSFTYNTFTDFAYDLTPLPGDPVNSNPASPLTGPSKHYSTFAQAIGHPITGITIRDYDFFAQDQYQIAKTLLLNLGLRYEYSTFTQPPAPSYASVNSAVGPINQPKTNFAPRVGFTYSMNNNTTVLRGNYGIFYNRLPGASITRLQQLGGIVRKSFTLSDNNPAQFAAMLPFAQVFTSLSQVNSFISPSSINTGFAIPGLATPYVQEWSLGVEQQLTKDMSFSVSYVGSRGIKFLQRSDLNAGQPTGQDFYNVFDVNGHQTGSYSTPVYLNAANGNTTYNPNFGKILQIDNGGRLWYDGLVAEFHQRENKYIQSTIAYTWSHSEDLGQGTATSNYYFTDQGDTYFNGSSSFNGRSGYSFEKGRSLEDQRHRLVMTALISYPKADYGSKWTREALSGWQLAPIFTFATPQYVDSNLTVTSSDSRLYVPSPTLSGIGAEAPGGIRAPFVPTANLPLGQTVQLDGRLTKSFALPKSQSIQLSFEAINALNHIHYTSVNQTAYTSSWNAATNTGTIKAVSGAGQGTAASGFPDGTNARRAQASLRYTF</sequence>
<dbReference type="PANTHER" id="PTHR30069:SF46">
    <property type="entry name" value="OAR PROTEIN"/>
    <property type="match status" value="1"/>
</dbReference>
<evidence type="ECO:0000313" key="8">
    <source>
        <dbReference type="EMBL" id="MBB5065950.1"/>
    </source>
</evidence>
<dbReference type="SUPFAM" id="SSF56935">
    <property type="entry name" value="Porins"/>
    <property type="match status" value="1"/>
</dbReference>
<dbReference type="Proteomes" id="UP000584867">
    <property type="component" value="Unassembled WGS sequence"/>
</dbReference>
<dbReference type="Gene3D" id="2.60.40.1120">
    <property type="entry name" value="Carboxypeptidase-like, regulatory domain"/>
    <property type="match status" value="1"/>
</dbReference>
<dbReference type="Pfam" id="PF25183">
    <property type="entry name" value="OMP_b-brl_4"/>
    <property type="match status" value="2"/>
</dbReference>
<evidence type="ECO:0000313" key="9">
    <source>
        <dbReference type="Proteomes" id="UP000584867"/>
    </source>
</evidence>
<dbReference type="InterPro" id="IPR057601">
    <property type="entry name" value="Oar-like_b-barrel"/>
</dbReference>
<dbReference type="SUPFAM" id="SSF49464">
    <property type="entry name" value="Carboxypeptidase regulatory domain-like"/>
    <property type="match status" value="1"/>
</dbReference>
<evidence type="ECO:0000256" key="4">
    <source>
        <dbReference type="ARBA" id="ARBA00022692"/>
    </source>
</evidence>
<feature type="domain" description="TonB-dependent transporter Oar-like beta-barrel" evidence="7">
    <location>
        <begin position="262"/>
        <end position="329"/>
    </location>
</feature>
<evidence type="ECO:0000256" key="5">
    <source>
        <dbReference type="ARBA" id="ARBA00023136"/>
    </source>
</evidence>
<proteinExistence type="predicted"/>
<reference evidence="8 9" key="1">
    <citation type="submission" date="2020-08" db="EMBL/GenBank/DDBJ databases">
        <title>Genomic Encyclopedia of Type Strains, Phase IV (KMG-V): Genome sequencing to study the core and pangenomes of soil and plant-associated prokaryotes.</title>
        <authorList>
            <person name="Whitman W."/>
        </authorList>
    </citation>
    <scope>NUCLEOTIDE SEQUENCE [LARGE SCALE GENOMIC DNA]</scope>
    <source>
        <strain evidence="8 9">X5P3</strain>
    </source>
</reference>
<evidence type="ECO:0000256" key="3">
    <source>
        <dbReference type="ARBA" id="ARBA00022452"/>
    </source>
</evidence>
<evidence type="ECO:0000256" key="1">
    <source>
        <dbReference type="ARBA" id="ARBA00004571"/>
    </source>
</evidence>
<keyword evidence="2" id="KW-0813">Transport</keyword>
<gene>
    <name evidence="8" type="ORF">HDF15_004320</name>
</gene>
<evidence type="ECO:0000256" key="6">
    <source>
        <dbReference type="ARBA" id="ARBA00023237"/>
    </source>
</evidence>
<dbReference type="RefSeq" id="WP_184259077.1">
    <property type="nucleotide sequence ID" value="NZ_JACHIO010000021.1"/>
</dbReference>
<dbReference type="InterPro" id="IPR036942">
    <property type="entry name" value="Beta-barrel_TonB_sf"/>
</dbReference>
<protein>
    <recommendedName>
        <fullName evidence="7">TonB-dependent transporter Oar-like beta-barrel domain-containing protein</fullName>
    </recommendedName>
</protein>
<accession>A0A7W7ZTS8</accession>
<dbReference type="GO" id="GO:0015344">
    <property type="term" value="F:siderophore uptake transmembrane transporter activity"/>
    <property type="evidence" value="ECO:0007669"/>
    <property type="project" value="TreeGrafter"/>
</dbReference>
<dbReference type="InterPro" id="IPR039426">
    <property type="entry name" value="TonB-dep_rcpt-like"/>
</dbReference>
<keyword evidence="3" id="KW-1134">Transmembrane beta strand</keyword>
<dbReference type="InterPro" id="IPR008969">
    <property type="entry name" value="CarboxyPept-like_regulatory"/>
</dbReference>
<dbReference type="PANTHER" id="PTHR30069">
    <property type="entry name" value="TONB-DEPENDENT OUTER MEMBRANE RECEPTOR"/>
    <property type="match status" value="1"/>
</dbReference>
<dbReference type="GO" id="GO:0009279">
    <property type="term" value="C:cell outer membrane"/>
    <property type="evidence" value="ECO:0007669"/>
    <property type="project" value="UniProtKB-SubCell"/>
</dbReference>
<dbReference type="AlphaFoldDB" id="A0A7W7ZTS8"/>
<dbReference type="GO" id="GO:0044718">
    <property type="term" value="P:siderophore transmembrane transport"/>
    <property type="evidence" value="ECO:0007669"/>
    <property type="project" value="TreeGrafter"/>
</dbReference>
<evidence type="ECO:0000256" key="2">
    <source>
        <dbReference type="ARBA" id="ARBA00022448"/>
    </source>
</evidence>
<comment type="caution">
    <text evidence="8">The sequence shown here is derived from an EMBL/GenBank/DDBJ whole genome shotgun (WGS) entry which is preliminary data.</text>
</comment>
<dbReference type="EMBL" id="JACHIO010000021">
    <property type="protein sequence ID" value="MBB5065950.1"/>
    <property type="molecule type" value="Genomic_DNA"/>
</dbReference>